<accession>A0A4D6YAZ8</accession>
<reference evidence="2 3" key="2">
    <citation type="submission" date="2019-05" db="EMBL/GenBank/DDBJ databases">
        <title>Genome evolution of the obligate endosymbiont Buchnera aphidicola.</title>
        <authorList>
            <person name="Moran N.A."/>
        </authorList>
    </citation>
    <scope>NUCLEOTIDE SEQUENCE [LARGE SCALE GENOMIC DNA]</scope>
    <source>
        <strain evidence="2 3">Tca</strain>
    </source>
</reference>
<dbReference type="InterPro" id="IPR040480">
    <property type="entry name" value="DnaT_DNA_bind"/>
</dbReference>
<dbReference type="Pfam" id="PF17948">
    <property type="entry name" value="DnaT"/>
    <property type="match status" value="1"/>
</dbReference>
<sequence length="186" mass="22447">MSFRAFTSFYTTLKQFSKNPVQSLKNTPSEVLAILEQKDVMMYVITPNLMKKLFCIHNNKLDNQKITVLENYFKKFAYQKKNQKHNNDYYEEKFSMYDNWKPDDNFLDQALIWGIKLQEKPTCEELSAFKSYWKAEGRFFYHVQWQQKLARSLITSRTMNSRLFYKRDINELPMPDKKVPIGFRDE</sequence>
<reference evidence="2 3" key="1">
    <citation type="submission" date="2018-12" db="EMBL/GenBank/DDBJ databases">
        <authorList>
            <person name="Chong R.A."/>
        </authorList>
    </citation>
    <scope>NUCLEOTIDE SEQUENCE [LARGE SCALE GENOMIC DNA]</scope>
    <source>
        <strain evidence="2 3">Tca</strain>
    </source>
</reference>
<feature type="domain" description="DnaT DNA-binding" evidence="1">
    <location>
        <begin position="94"/>
        <end position="158"/>
    </location>
</feature>
<protein>
    <submittedName>
        <fullName evidence="2">Primosomal protein DnaI</fullName>
    </submittedName>
</protein>
<dbReference type="RefSeq" id="WP_158353025.1">
    <property type="nucleotide sequence ID" value="NZ_CP034852.1"/>
</dbReference>
<dbReference type="Proteomes" id="UP000298782">
    <property type="component" value="Chromosome"/>
</dbReference>
<gene>
    <name evidence="2" type="ORF">D9V80_00110</name>
</gene>
<proteinExistence type="predicted"/>
<evidence type="ECO:0000313" key="3">
    <source>
        <dbReference type="Proteomes" id="UP000298782"/>
    </source>
</evidence>
<organism evidence="2 3">
    <name type="scientific">Buchnera aphidicola</name>
    <name type="common">Thelaxes californica</name>
    <dbReference type="NCBI Taxonomy" id="1315998"/>
    <lineage>
        <taxon>Bacteria</taxon>
        <taxon>Pseudomonadati</taxon>
        <taxon>Pseudomonadota</taxon>
        <taxon>Gammaproteobacteria</taxon>
        <taxon>Enterobacterales</taxon>
        <taxon>Erwiniaceae</taxon>
        <taxon>Buchnera</taxon>
    </lineage>
</organism>
<keyword evidence="3" id="KW-1185">Reference proteome</keyword>
<name>A0A4D6YAZ8_9GAMM</name>
<dbReference type="OrthoDB" id="6630498at2"/>
<evidence type="ECO:0000313" key="2">
    <source>
        <dbReference type="EMBL" id="QCI26579.1"/>
    </source>
</evidence>
<dbReference type="Gene3D" id="1.10.8.1180">
    <property type="match status" value="1"/>
</dbReference>
<dbReference type="AlphaFoldDB" id="A0A4D6YAZ8"/>
<evidence type="ECO:0000259" key="1">
    <source>
        <dbReference type="Pfam" id="PF17948"/>
    </source>
</evidence>
<dbReference type="EMBL" id="CP034852">
    <property type="protein sequence ID" value="QCI26579.1"/>
    <property type="molecule type" value="Genomic_DNA"/>
</dbReference>